<evidence type="ECO:0000256" key="5">
    <source>
        <dbReference type="ARBA" id="ARBA00022840"/>
    </source>
</evidence>
<dbReference type="CDD" id="cd03219">
    <property type="entry name" value="ABC_Mj1267_LivG_branched"/>
    <property type="match status" value="1"/>
</dbReference>
<dbReference type="InterPro" id="IPR051120">
    <property type="entry name" value="ABC_AA/LPS_Transport"/>
</dbReference>
<dbReference type="InterPro" id="IPR027417">
    <property type="entry name" value="P-loop_NTPase"/>
</dbReference>
<dbReference type="GO" id="GO:0005524">
    <property type="term" value="F:ATP binding"/>
    <property type="evidence" value="ECO:0007669"/>
    <property type="project" value="UniProtKB-KW"/>
</dbReference>
<sequence>MENTTQTQMPLVKVSAVTKKFGGFTALSNVDLVIAPGERVGLIGPNGSGKSTLVNCISGMLKIDGGTIEFAGENISSLPPHARVHAGIARSFQIPRPFKTMSVFENIMVVLNFSGNDRKHADDTRTTEERALDIVQGVGLFGKKDHVSASLTQVELRKLELARAMAANPKVLIADEALAGLSGAEVDEILDLIMGMKEKGVSVLMIEHIMSAVMRFSERLVVLVAGNKIADGLPQDVINNPEVIKAYLGE</sequence>
<protein>
    <submittedName>
        <fullName evidence="7">Amino acid/amide ABC transporter ATP-binding protein 1, HAAT family</fullName>
    </submittedName>
</protein>
<dbReference type="GO" id="GO:0042941">
    <property type="term" value="P:D-alanine transmembrane transport"/>
    <property type="evidence" value="ECO:0007669"/>
    <property type="project" value="TreeGrafter"/>
</dbReference>
<evidence type="ECO:0000256" key="1">
    <source>
        <dbReference type="ARBA" id="ARBA00022448"/>
    </source>
</evidence>
<keyword evidence="5 7" id="KW-0067">ATP-binding</keyword>
<accession>A0A1W1ZHF5</accession>
<dbReference type="InterPro" id="IPR003593">
    <property type="entry name" value="AAA+_ATPase"/>
</dbReference>
<evidence type="ECO:0000256" key="2">
    <source>
        <dbReference type="ARBA" id="ARBA00022475"/>
    </source>
</evidence>
<dbReference type="RefSeq" id="WP_084283290.1">
    <property type="nucleotide sequence ID" value="NZ_FWXJ01000005.1"/>
</dbReference>
<evidence type="ECO:0000313" key="8">
    <source>
        <dbReference type="Proteomes" id="UP000192708"/>
    </source>
</evidence>
<reference evidence="7 8" key="1">
    <citation type="submission" date="2017-04" db="EMBL/GenBank/DDBJ databases">
        <authorList>
            <person name="Afonso C.L."/>
            <person name="Miller P.J."/>
            <person name="Scott M.A."/>
            <person name="Spackman E."/>
            <person name="Goraichik I."/>
            <person name="Dimitrov K.M."/>
            <person name="Suarez D.L."/>
            <person name="Swayne D.E."/>
        </authorList>
    </citation>
    <scope>NUCLEOTIDE SEQUENCE [LARGE SCALE GENOMIC DNA]</scope>
    <source>
        <strain evidence="7 8">VK13</strain>
    </source>
</reference>
<dbReference type="PANTHER" id="PTHR45772:SF7">
    <property type="entry name" value="AMINO ACID ABC TRANSPORTER ATP-BINDING PROTEIN"/>
    <property type="match status" value="1"/>
</dbReference>
<keyword evidence="3" id="KW-0997">Cell inner membrane</keyword>
<dbReference type="OrthoDB" id="5291558at2"/>
<keyword evidence="3" id="KW-0472">Membrane</keyword>
<dbReference type="STRING" id="1938817.SAMN06296008_105135"/>
<keyword evidence="1" id="KW-0813">Transport</keyword>
<dbReference type="GO" id="GO:0015808">
    <property type="term" value="P:L-alanine transport"/>
    <property type="evidence" value="ECO:0007669"/>
    <property type="project" value="TreeGrafter"/>
</dbReference>
<keyword evidence="2" id="KW-1003">Cell membrane</keyword>
<keyword evidence="8" id="KW-1185">Reference proteome</keyword>
<dbReference type="PANTHER" id="PTHR45772">
    <property type="entry name" value="CONSERVED COMPONENT OF ABC TRANSPORTER FOR NATURAL AMINO ACIDS-RELATED"/>
    <property type="match status" value="1"/>
</dbReference>
<dbReference type="GO" id="GO:0016887">
    <property type="term" value="F:ATP hydrolysis activity"/>
    <property type="evidence" value="ECO:0007669"/>
    <property type="project" value="InterPro"/>
</dbReference>
<dbReference type="InterPro" id="IPR032823">
    <property type="entry name" value="BCA_ABC_TP_C"/>
</dbReference>
<dbReference type="AlphaFoldDB" id="A0A1W1ZHF5"/>
<dbReference type="Gene3D" id="3.40.50.300">
    <property type="entry name" value="P-loop containing nucleotide triphosphate hydrolases"/>
    <property type="match status" value="1"/>
</dbReference>
<dbReference type="GO" id="GO:0005304">
    <property type="term" value="F:L-valine transmembrane transporter activity"/>
    <property type="evidence" value="ECO:0007669"/>
    <property type="project" value="TreeGrafter"/>
</dbReference>
<dbReference type="GO" id="GO:1903806">
    <property type="term" value="P:L-isoleucine import across plasma membrane"/>
    <property type="evidence" value="ECO:0007669"/>
    <property type="project" value="TreeGrafter"/>
</dbReference>
<dbReference type="SMART" id="SM00382">
    <property type="entry name" value="AAA"/>
    <property type="match status" value="1"/>
</dbReference>
<dbReference type="SUPFAM" id="SSF52540">
    <property type="entry name" value="P-loop containing nucleoside triphosphate hydrolases"/>
    <property type="match status" value="1"/>
</dbReference>
<dbReference type="Pfam" id="PF00005">
    <property type="entry name" value="ABC_tran"/>
    <property type="match status" value="1"/>
</dbReference>
<evidence type="ECO:0000256" key="4">
    <source>
        <dbReference type="ARBA" id="ARBA00022741"/>
    </source>
</evidence>
<evidence type="ECO:0000313" key="7">
    <source>
        <dbReference type="EMBL" id="SMC47806.1"/>
    </source>
</evidence>
<dbReference type="GO" id="GO:0005886">
    <property type="term" value="C:plasma membrane"/>
    <property type="evidence" value="ECO:0007669"/>
    <property type="project" value="TreeGrafter"/>
</dbReference>
<feature type="domain" description="ABC transporter" evidence="6">
    <location>
        <begin position="12"/>
        <end position="250"/>
    </location>
</feature>
<name>A0A1W1ZHF5_9BURK</name>
<dbReference type="EMBL" id="FWXJ01000005">
    <property type="protein sequence ID" value="SMC47806.1"/>
    <property type="molecule type" value="Genomic_DNA"/>
</dbReference>
<evidence type="ECO:0000256" key="3">
    <source>
        <dbReference type="ARBA" id="ARBA00022519"/>
    </source>
</evidence>
<gene>
    <name evidence="7" type="ORF">SAMN06296008_105135</name>
</gene>
<dbReference type="Proteomes" id="UP000192708">
    <property type="component" value="Unassembled WGS sequence"/>
</dbReference>
<keyword evidence="4" id="KW-0547">Nucleotide-binding</keyword>
<evidence type="ECO:0000259" key="6">
    <source>
        <dbReference type="PROSITE" id="PS50893"/>
    </source>
</evidence>
<proteinExistence type="predicted"/>
<dbReference type="InterPro" id="IPR003439">
    <property type="entry name" value="ABC_transporter-like_ATP-bd"/>
</dbReference>
<dbReference type="GO" id="GO:1903805">
    <property type="term" value="P:L-valine import across plasma membrane"/>
    <property type="evidence" value="ECO:0007669"/>
    <property type="project" value="TreeGrafter"/>
</dbReference>
<dbReference type="Pfam" id="PF12399">
    <property type="entry name" value="BCA_ABC_TP_C"/>
    <property type="match status" value="1"/>
</dbReference>
<dbReference type="GO" id="GO:0015188">
    <property type="term" value="F:L-isoleucine transmembrane transporter activity"/>
    <property type="evidence" value="ECO:0007669"/>
    <property type="project" value="TreeGrafter"/>
</dbReference>
<dbReference type="PROSITE" id="PS50893">
    <property type="entry name" value="ABC_TRANSPORTER_2"/>
    <property type="match status" value="1"/>
</dbReference>
<dbReference type="GO" id="GO:0015192">
    <property type="term" value="F:L-phenylalanine transmembrane transporter activity"/>
    <property type="evidence" value="ECO:0007669"/>
    <property type="project" value="TreeGrafter"/>
</dbReference>
<organism evidence="7 8">
    <name type="scientific">Polynucleobacter kasalickyi</name>
    <dbReference type="NCBI Taxonomy" id="1938817"/>
    <lineage>
        <taxon>Bacteria</taxon>
        <taxon>Pseudomonadati</taxon>
        <taxon>Pseudomonadota</taxon>
        <taxon>Betaproteobacteria</taxon>
        <taxon>Burkholderiales</taxon>
        <taxon>Burkholderiaceae</taxon>
        <taxon>Polynucleobacter</taxon>
    </lineage>
</organism>